<comment type="caution">
    <text evidence="1">The sequence shown here is derived from an EMBL/GenBank/DDBJ whole genome shotgun (WGS) entry which is preliminary data.</text>
</comment>
<gene>
    <name evidence="1" type="ORF">PHJA_001590100</name>
</gene>
<keyword evidence="2" id="KW-1185">Reference proteome</keyword>
<dbReference type="OrthoDB" id="868869at2759"/>
<dbReference type="AlphaFoldDB" id="A0A830C1J3"/>
<dbReference type="Proteomes" id="UP000653305">
    <property type="component" value="Unassembled WGS sequence"/>
</dbReference>
<evidence type="ECO:0000313" key="2">
    <source>
        <dbReference type="Proteomes" id="UP000653305"/>
    </source>
</evidence>
<sequence length="71" mass="7863">MENPSAGQPSMNGAIEVRRPDPDVAFTILEFGNGDNETLVGHCPVSNKIEPCTWRIQPARDLDPAKIRIEF</sequence>
<dbReference type="EMBL" id="BMAC01000351">
    <property type="protein sequence ID" value="GFP94457.1"/>
    <property type="molecule type" value="Genomic_DNA"/>
</dbReference>
<name>A0A830C1J3_9LAMI</name>
<evidence type="ECO:0000313" key="1">
    <source>
        <dbReference type="EMBL" id="GFP94457.1"/>
    </source>
</evidence>
<reference evidence="1" key="1">
    <citation type="submission" date="2020-07" db="EMBL/GenBank/DDBJ databases">
        <title>Ethylene signaling mediates host invasion by parasitic plants.</title>
        <authorList>
            <person name="Yoshida S."/>
        </authorList>
    </citation>
    <scope>NUCLEOTIDE SEQUENCE</scope>
    <source>
        <strain evidence="1">Okayama</strain>
    </source>
</reference>
<protein>
    <submittedName>
        <fullName evidence="1">Uncharacterized protein</fullName>
    </submittedName>
</protein>
<accession>A0A830C1J3</accession>
<organism evidence="1 2">
    <name type="scientific">Phtheirospermum japonicum</name>
    <dbReference type="NCBI Taxonomy" id="374723"/>
    <lineage>
        <taxon>Eukaryota</taxon>
        <taxon>Viridiplantae</taxon>
        <taxon>Streptophyta</taxon>
        <taxon>Embryophyta</taxon>
        <taxon>Tracheophyta</taxon>
        <taxon>Spermatophyta</taxon>
        <taxon>Magnoliopsida</taxon>
        <taxon>eudicotyledons</taxon>
        <taxon>Gunneridae</taxon>
        <taxon>Pentapetalae</taxon>
        <taxon>asterids</taxon>
        <taxon>lamiids</taxon>
        <taxon>Lamiales</taxon>
        <taxon>Orobanchaceae</taxon>
        <taxon>Orobanchaceae incertae sedis</taxon>
        <taxon>Phtheirospermum</taxon>
    </lineage>
</organism>
<proteinExistence type="predicted"/>